<keyword evidence="3" id="KW-0808">Transferase</keyword>
<feature type="domain" description="Glycosyltransferase subfamily 4-like N-terminal" evidence="2">
    <location>
        <begin position="12"/>
        <end position="172"/>
    </location>
</feature>
<dbReference type="OrthoDB" id="7560678at2"/>
<dbReference type="InterPro" id="IPR001296">
    <property type="entry name" value="Glyco_trans_1"/>
</dbReference>
<dbReference type="Pfam" id="PF13439">
    <property type="entry name" value="Glyco_transf_4"/>
    <property type="match status" value="1"/>
</dbReference>
<dbReference type="PANTHER" id="PTHR12526">
    <property type="entry name" value="GLYCOSYLTRANSFERASE"/>
    <property type="match status" value="1"/>
</dbReference>
<dbReference type="EMBL" id="CP034159">
    <property type="protein sequence ID" value="AZI34146.1"/>
    <property type="molecule type" value="Genomic_DNA"/>
</dbReference>
<sequence length="360" mass="41082">MKVLHVINSLFIGGAERLLVETLPLLQKNTNNNVDLALLNASSTSFYEKFKSVNKGEIFELSKSNEYNPLNILRLIPLMKKYDIIHVHLFPSLYWVAIAKMISFSRVKLVFTEHSTGNRRLQSPLFRIIDKFIYRAYSKIICISPEVKNQIGNLLKIPNDRLVVVNNGINLRKIKSIKAHQREDFGYYSEDCIIVMVAGFRIEKDHETLIASLKYLPAKYKLLLVGDGYRRAEIENCIHKLNLNNRITLLGIRSDVYALLKMSDIAVLSSHWEGFGLAAAEAMAAEIPVIASNVDGLAQVVEGGGILFEYGNVEELAQKIKWVVEDENIKEEYIYRGGQKVLRYDIQEMVNKTVEIYTRL</sequence>
<evidence type="ECO:0000313" key="3">
    <source>
        <dbReference type="EMBL" id="AZI34146.1"/>
    </source>
</evidence>
<evidence type="ECO:0000259" key="2">
    <source>
        <dbReference type="Pfam" id="PF13439"/>
    </source>
</evidence>
<name>A0A3G8Y0L9_9FLAO</name>
<evidence type="ECO:0000259" key="1">
    <source>
        <dbReference type="Pfam" id="PF00534"/>
    </source>
</evidence>
<accession>A0A3G8Y0L9</accession>
<dbReference type="KEGG" id="ccas:EIB73_13610"/>
<dbReference type="AlphaFoldDB" id="A0A3G8Y0L9"/>
<protein>
    <submittedName>
        <fullName evidence="3">Glycosyltransferase</fullName>
    </submittedName>
</protein>
<feature type="domain" description="Glycosyl transferase family 1" evidence="1">
    <location>
        <begin position="181"/>
        <end position="337"/>
    </location>
</feature>
<dbReference type="InterPro" id="IPR028098">
    <property type="entry name" value="Glyco_trans_4-like_N"/>
</dbReference>
<reference evidence="4" key="1">
    <citation type="submission" date="2018-11" db="EMBL/GenBank/DDBJ databases">
        <title>Proposal to divide the Flavobacteriaceae and reorganize its genera based on Amino Acid Identity values calculated from whole genome sequences.</title>
        <authorList>
            <person name="Nicholson A.C."/>
            <person name="Gulvik C.A."/>
            <person name="Whitney A.M."/>
            <person name="Humrighouse B.W."/>
            <person name="Bell M."/>
            <person name="Holmes B."/>
            <person name="Steigerwalt A.G."/>
            <person name="Villarma A."/>
            <person name="Sheth M."/>
            <person name="Batra D."/>
            <person name="Pryor J."/>
            <person name="Bernardet J.-F."/>
            <person name="Hugo C."/>
            <person name="Kampfer P."/>
            <person name="Newman J.D."/>
            <person name="McQuiston J.R."/>
        </authorList>
    </citation>
    <scope>NUCLEOTIDE SEQUENCE [LARGE SCALE GENOMIC DNA]</scope>
    <source>
        <strain evidence="4">G0081</strain>
    </source>
</reference>
<gene>
    <name evidence="3" type="ORF">EIB73_13610</name>
</gene>
<organism evidence="3 4">
    <name type="scientific">Kaistella carnis</name>
    <dbReference type="NCBI Taxonomy" id="1241979"/>
    <lineage>
        <taxon>Bacteria</taxon>
        <taxon>Pseudomonadati</taxon>
        <taxon>Bacteroidota</taxon>
        <taxon>Flavobacteriia</taxon>
        <taxon>Flavobacteriales</taxon>
        <taxon>Weeksellaceae</taxon>
        <taxon>Chryseobacterium group</taxon>
        <taxon>Kaistella</taxon>
    </lineage>
</organism>
<dbReference type="SUPFAM" id="SSF53756">
    <property type="entry name" value="UDP-Glycosyltransferase/glycogen phosphorylase"/>
    <property type="match status" value="1"/>
</dbReference>
<dbReference type="Proteomes" id="UP000270185">
    <property type="component" value="Chromosome"/>
</dbReference>
<dbReference type="GO" id="GO:0016757">
    <property type="term" value="F:glycosyltransferase activity"/>
    <property type="evidence" value="ECO:0007669"/>
    <property type="project" value="InterPro"/>
</dbReference>
<dbReference type="PANTHER" id="PTHR12526:SF630">
    <property type="entry name" value="GLYCOSYLTRANSFERASE"/>
    <property type="match status" value="1"/>
</dbReference>
<evidence type="ECO:0000313" key="4">
    <source>
        <dbReference type="Proteomes" id="UP000270185"/>
    </source>
</evidence>
<dbReference type="Gene3D" id="3.40.50.2000">
    <property type="entry name" value="Glycogen Phosphorylase B"/>
    <property type="match status" value="2"/>
</dbReference>
<proteinExistence type="predicted"/>
<keyword evidence="4" id="KW-1185">Reference proteome</keyword>
<dbReference type="Pfam" id="PF00534">
    <property type="entry name" value="Glycos_transf_1"/>
    <property type="match status" value="1"/>
</dbReference>
<dbReference type="RefSeq" id="WP_125025782.1">
    <property type="nucleotide sequence ID" value="NZ_CP034159.1"/>
</dbReference>